<dbReference type="InterPro" id="IPR000719">
    <property type="entry name" value="Prot_kinase_dom"/>
</dbReference>
<keyword evidence="17 22" id="KW-0472">Membrane</keyword>
<dbReference type="InterPro" id="IPR032675">
    <property type="entry name" value="LRR_dom_sf"/>
</dbReference>
<dbReference type="FunFam" id="1.10.510.10:FF:000417">
    <property type="entry name" value="Leucine-rich repeat receptor-like protein kinase"/>
    <property type="match status" value="1"/>
</dbReference>
<evidence type="ECO:0000313" key="24">
    <source>
        <dbReference type="EMBL" id="RDX63359.1"/>
    </source>
</evidence>
<reference evidence="24" key="1">
    <citation type="submission" date="2018-05" db="EMBL/GenBank/DDBJ databases">
        <title>Draft genome of Mucuna pruriens seed.</title>
        <authorList>
            <person name="Nnadi N.E."/>
            <person name="Vos R."/>
            <person name="Hasami M.H."/>
            <person name="Devisetty U.K."/>
            <person name="Aguiy J.C."/>
        </authorList>
    </citation>
    <scope>NUCLEOTIDE SEQUENCE [LARGE SCALE GENOMIC DNA]</scope>
    <source>
        <strain evidence="24">JCA_2017</strain>
    </source>
</reference>
<dbReference type="OrthoDB" id="2021138at2759"/>
<evidence type="ECO:0000256" key="19">
    <source>
        <dbReference type="ARBA" id="ARBA00047899"/>
    </source>
</evidence>
<evidence type="ECO:0000256" key="14">
    <source>
        <dbReference type="ARBA" id="ARBA00022777"/>
    </source>
</evidence>
<keyword evidence="11" id="KW-0732">Signal</keyword>
<sequence length="998" mass="109393">MRQIFRAVKQTITLSISRRMFAFVLLFLFSLSPPRLSLSLTQDGLFLLEARRQLSDPDDSLSSWHSGDATPCRWRGVTCDPIAAAVAAVNLSSTGISGPFPAVFCRLPFLTSLDLSFNFINSSLTAVAACRRHRRLQHLDLSENALVGPIPDALSHIATIRHLDLSANNLSGDIPASLATLPHLETLNLLYNLFTGTIPSSLGNLTSLKHLQLAYNPFAPSQIPSQLGNLVNLETLFLAGCNLVGPIPESLANLARLTNIDLSQNSLTGPIPQWVTRWKRVTQIELYKNSLSGELPKGMSNMTNLKFFDASANELTGTIPTELCELPLASLNLYDNKLEGFLPPVIARSPNLYELKLFGNRLVGTLPSDLGSNSPLNHIDVSYNLFSGEIPANICRQGKFEELILLYNSFSGEIPESLGNCTSLTRVRLRNNNLSGTVPDGVWGLPHLHLLELLDNSLSGSISKAISRGYSLSNLLLSNNRFSGSIPDEIGLLENLVEFAACNNNLSGRIPGSMAKLNQLVNLDLSNNQLSGELFGGISHLSKVSDLNLSHNRFGGNVPSELGSLPVLNYLDLSWNNFSGEIPMQLQNLKLSELNLSYNQLSGNVPPIYENDKYKTSFIGNPGLCGHLPGLCDCSGKRKKIRHVWILWSLFVLAGVVFIIGVAWFYFTYRKVKKLKKGLCTSRWKSFHKLGFDEFEVAELLSEENVIGSGASGKVYKVVLSNGEVVAVKKLSGASKNVSENVGSGKDEFDVEVETLGRIRHKNIVKLWCCCNSGDHKLLVYEYMPNGSLADMLRGSKKRLLDWPTRFKIAVDAAEGLSYLHHDCVPPIVHRDVKPNNILVDGEFAAKVADFGVAKMVTGVSQGTEPMSGITGSYGYIAPEYAYTLRVNEKCDIYSFGVVILELVTGRPPIGPEYGENDLVKWVSSALEKEGVDKVIDPTLDSKYREEISKVLSVGLQCTSSIPITRPTMRNVVKMLHEVTTVPKCTSVNDGNDSITQV</sequence>
<dbReference type="SMART" id="SM00220">
    <property type="entry name" value="S_TKc"/>
    <property type="match status" value="1"/>
</dbReference>
<dbReference type="Pfam" id="PF08263">
    <property type="entry name" value="LRRNT_2"/>
    <property type="match status" value="1"/>
</dbReference>
<evidence type="ECO:0000256" key="9">
    <source>
        <dbReference type="ARBA" id="ARBA00022679"/>
    </source>
</evidence>
<keyword evidence="9" id="KW-0808">Transferase</keyword>
<dbReference type="InterPro" id="IPR017441">
    <property type="entry name" value="Protein_kinase_ATP_BS"/>
</dbReference>
<keyword evidence="5" id="KW-1003">Cell membrane</keyword>
<evidence type="ECO:0000256" key="1">
    <source>
        <dbReference type="ARBA" id="ARBA00004162"/>
    </source>
</evidence>
<dbReference type="FunFam" id="3.80.10.10:FF:000186">
    <property type="entry name" value="LRR receptor-like serine/threonine-protein kinase ERECTA"/>
    <property type="match status" value="1"/>
</dbReference>
<keyword evidence="6" id="KW-0723">Serine/threonine-protein kinase</keyword>
<evidence type="ECO:0000256" key="4">
    <source>
        <dbReference type="ARBA" id="ARBA00012513"/>
    </source>
</evidence>
<comment type="catalytic activity">
    <reaction evidence="20">
        <text>L-seryl-[protein] + ATP = O-phospho-L-seryl-[protein] + ADP + H(+)</text>
        <dbReference type="Rhea" id="RHEA:17989"/>
        <dbReference type="Rhea" id="RHEA-COMP:9863"/>
        <dbReference type="Rhea" id="RHEA-COMP:11604"/>
        <dbReference type="ChEBI" id="CHEBI:15378"/>
        <dbReference type="ChEBI" id="CHEBI:29999"/>
        <dbReference type="ChEBI" id="CHEBI:30616"/>
        <dbReference type="ChEBI" id="CHEBI:83421"/>
        <dbReference type="ChEBI" id="CHEBI:456216"/>
        <dbReference type="EC" id="2.7.11.1"/>
    </reaction>
</comment>
<dbReference type="PROSITE" id="PS00107">
    <property type="entry name" value="PROTEIN_KINASE_ATP"/>
    <property type="match status" value="1"/>
</dbReference>
<dbReference type="InterPro" id="IPR008271">
    <property type="entry name" value="Ser/Thr_kinase_AS"/>
</dbReference>
<dbReference type="Gene3D" id="3.30.200.20">
    <property type="entry name" value="Phosphorylase Kinase, domain 1"/>
    <property type="match status" value="1"/>
</dbReference>
<dbReference type="EC" id="2.7.11.1" evidence="4"/>
<evidence type="ECO:0000313" key="25">
    <source>
        <dbReference type="Proteomes" id="UP000257109"/>
    </source>
</evidence>
<feature type="domain" description="Protein kinase" evidence="23">
    <location>
        <begin position="701"/>
        <end position="980"/>
    </location>
</feature>
<evidence type="ECO:0000256" key="7">
    <source>
        <dbReference type="ARBA" id="ARBA00022553"/>
    </source>
</evidence>
<evidence type="ECO:0000256" key="5">
    <source>
        <dbReference type="ARBA" id="ARBA00022475"/>
    </source>
</evidence>
<keyword evidence="10 22" id="KW-0812">Transmembrane</keyword>
<dbReference type="GO" id="GO:0005524">
    <property type="term" value="F:ATP binding"/>
    <property type="evidence" value="ECO:0007669"/>
    <property type="project" value="UniProtKB-UniRule"/>
</dbReference>
<feature type="transmembrane region" description="Helical" evidence="22">
    <location>
        <begin position="645"/>
        <end position="667"/>
    </location>
</feature>
<comment type="catalytic activity">
    <reaction evidence="19">
        <text>L-threonyl-[protein] + ATP = O-phospho-L-threonyl-[protein] + ADP + H(+)</text>
        <dbReference type="Rhea" id="RHEA:46608"/>
        <dbReference type="Rhea" id="RHEA-COMP:11060"/>
        <dbReference type="Rhea" id="RHEA-COMP:11605"/>
        <dbReference type="ChEBI" id="CHEBI:15378"/>
        <dbReference type="ChEBI" id="CHEBI:30013"/>
        <dbReference type="ChEBI" id="CHEBI:30616"/>
        <dbReference type="ChEBI" id="CHEBI:61977"/>
        <dbReference type="ChEBI" id="CHEBI:456216"/>
        <dbReference type="EC" id="2.7.11.1"/>
    </reaction>
</comment>
<evidence type="ECO:0000256" key="22">
    <source>
        <dbReference type="SAM" id="Phobius"/>
    </source>
</evidence>
<dbReference type="AlphaFoldDB" id="A0A371EBI8"/>
<dbReference type="Proteomes" id="UP000257109">
    <property type="component" value="Unassembled WGS sequence"/>
</dbReference>
<keyword evidence="25" id="KW-1185">Reference proteome</keyword>
<dbReference type="PANTHER" id="PTHR48056:SF84">
    <property type="entry name" value="PROTEIN KINASE DOMAIN-CONTAINING PROTEIN"/>
    <property type="match status" value="1"/>
</dbReference>
<accession>A0A371EBI8</accession>
<dbReference type="FunFam" id="3.80.10.10:FF:000077">
    <property type="entry name" value="LRR receptor-like serine/threonine-protein kinase ERL1"/>
    <property type="match status" value="1"/>
</dbReference>
<organism evidence="24 25">
    <name type="scientific">Mucuna pruriens</name>
    <name type="common">Velvet bean</name>
    <name type="synonym">Dolichos pruriens</name>
    <dbReference type="NCBI Taxonomy" id="157652"/>
    <lineage>
        <taxon>Eukaryota</taxon>
        <taxon>Viridiplantae</taxon>
        <taxon>Streptophyta</taxon>
        <taxon>Embryophyta</taxon>
        <taxon>Tracheophyta</taxon>
        <taxon>Spermatophyta</taxon>
        <taxon>Magnoliopsida</taxon>
        <taxon>eudicotyledons</taxon>
        <taxon>Gunneridae</taxon>
        <taxon>Pentapetalae</taxon>
        <taxon>rosids</taxon>
        <taxon>fabids</taxon>
        <taxon>Fabales</taxon>
        <taxon>Fabaceae</taxon>
        <taxon>Papilionoideae</taxon>
        <taxon>50 kb inversion clade</taxon>
        <taxon>NPAAA clade</taxon>
        <taxon>indigoferoid/millettioid clade</taxon>
        <taxon>Phaseoleae</taxon>
        <taxon>Mucuna</taxon>
    </lineage>
</organism>
<dbReference type="SUPFAM" id="SSF52047">
    <property type="entry name" value="RNI-like"/>
    <property type="match status" value="1"/>
</dbReference>
<dbReference type="Pfam" id="PF00069">
    <property type="entry name" value="Pkinase"/>
    <property type="match status" value="1"/>
</dbReference>
<dbReference type="PANTHER" id="PTHR48056">
    <property type="entry name" value="LRR RECEPTOR-LIKE SERINE/THREONINE-PROTEIN KINASE-RELATED"/>
    <property type="match status" value="1"/>
</dbReference>
<keyword evidence="7" id="KW-0597">Phosphoprotein</keyword>
<dbReference type="FunFam" id="3.30.200.20:FF:000513">
    <property type="entry name" value="Receptor-like protein kinase HSL1"/>
    <property type="match status" value="1"/>
</dbReference>
<evidence type="ECO:0000256" key="6">
    <source>
        <dbReference type="ARBA" id="ARBA00022527"/>
    </source>
</evidence>
<comment type="similarity">
    <text evidence="3">Belongs to the protein kinase superfamily. Ser/Thr protein kinase family.</text>
</comment>
<dbReference type="InterPro" id="IPR001611">
    <property type="entry name" value="Leu-rich_rpt"/>
</dbReference>
<keyword evidence="8" id="KW-0433">Leucine-rich repeat</keyword>
<dbReference type="PROSITE" id="PS00108">
    <property type="entry name" value="PROTEIN_KINASE_ST"/>
    <property type="match status" value="1"/>
</dbReference>
<evidence type="ECO:0000256" key="10">
    <source>
        <dbReference type="ARBA" id="ARBA00022692"/>
    </source>
</evidence>
<keyword evidence="18" id="KW-0325">Glycoprotein</keyword>
<feature type="binding site" evidence="21">
    <location>
        <position position="730"/>
    </location>
    <ligand>
        <name>ATP</name>
        <dbReference type="ChEBI" id="CHEBI:30616"/>
    </ligand>
</feature>
<evidence type="ECO:0000256" key="18">
    <source>
        <dbReference type="ARBA" id="ARBA00023180"/>
    </source>
</evidence>
<evidence type="ECO:0000256" key="15">
    <source>
        <dbReference type="ARBA" id="ARBA00022840"/>
    </source>
</evidence>
<dbReference type="GO" id="GO:0005886">
    <property type="term" value="C:plasma membrane"/>
    <property type="evidence" value="ECO:0007669"/>
    <property type="project" value="UniProtKB-SubCell"/>
</dbReference>
<feature type="non-terminal residue" evidence="24">
    <location>
        <position position="1"/>
    </location>
</feature>
<evidence type="ECO:0000256" key="20">
    <source>
        <dbReference type="ARBA" id="ARBA00048679"/>
    </source>
</evidence>
<dbReference type="EMBL" id="QJKJ01014946">
    <property type="protein sequence ID" value="RDX63359.1"/>
    <property type="molecule type" value="Genomic_DNA"/>
</dbReference>
<dbReference type="Gene3D" id="3.80.10.10">
    <property type="entry name" value="Ribonuclease Inhibitor"/>
    <property type="match status" value="3"/>
</dbReference>
<dbReference type="PROSITE" id="PS50011">
    <property type="entry name" value="PROTEIN_KINASE_DOM"/>
    <property type="match status" value="1"/>
</dbReference>
<evidence type="ECO:0000256" key="13">
    <source>
        <dbReference type="ARBA" id="ARBA00022741"/>
    </source>
</evidence>
<dbReference type="SUPFAM" id="SSF52058">
    <property type="entry name" value="L domain-like"/>
    <property type="match status" value="1"/>
</dbReference>
<keyword evidence="12" id="KW-0677">Repeat</keyword>
<evidence type="ECO:0000256" key="2">
    <source>
        <dbReference type="ARBA" id="ARBA00004479"/>
    </source>
</evidence>
<dbReference type="GO" id="GO:0004674">
    <property type="term" value="F:protein serine/threonine kinase activity"/>
    <property type="evidence" value="ECO:0007669"/>
    <property type="project" value="UniProtKB-KW"/>
</dbReference>
<dbReference type="InterPro" id="IPR013210">
    <property type="entry name" value="LRR_N_plant-typ"/>
</dbReference>
<comment type="caution">
    <text evidence="24">The sequence shown here is derived from an EMBL/GenBank/DDBJ whole genome shotgun (WGS) entry which is preliminary data.</text>
</comment>
<gene>
    <name evidence="24" type="primary">HSL1</name>
    <name evidence="24" type="ORF">CR513_58221</name>
</gene>
<keyword evidence="15 21" id="KW-0067">ATP-binding</keyword>
<dbReference type="GO" id="GO:0033612">
    <property type="term" value="F:receptor serine/threonine kinase binding"/>
    <property type="evidence" value="ECO:0007669"/>
    <property type="project" value="TreeGrafter"/>
</dbReference>
<evidence type="ECO:0000256" key="3">
    <source>
        <dbReference type="ARBA" id="ARBA00008684"/>
    </source>
</evidence>
<evidence type="ECO:0000256" key="11">
    <source>
        <dbReference type="ARBA" id="ARBA00022729"/>
    </source>
</evidence>
<comment type="subcellular location">
    <subcellularLocation>
        <location evidence="1">Cell membrane</location>
        <topology evidence="1">Single-pass membrane protein</topology>
    </subcellularLocation>
    <subcellularLocation>
        <location evidence="2">Membrane</location>
        <topology evidence="2">Single-pass type I membrane protein</topology>
    </subcellularLocation>
</comment>
<evidence type="ECO:0000256" key="16">
    <source>
        <dbReference type="ARBA" id="ARBA00022989"/>
    </source>
</evidence>
<evidence type="ECO:0000256" key="8">
    <source>
        <dbReference type="ARBA" id="ARBA00022614"/>
    </source>
</evidence>
<evidence type="ECO:0000256" key="12">
    <source>
        <dbReference type="ARBA" id="ARBA00022737"/>
    </source>
</evidence>
<proteinExistence type="inferred from homology"/>
<evidence type="ECO:0000259" key="23">
    <source>
        <dbReference type="PROSITE" id="PS50011"/>
    </source>
</evidence>
<name>A0A371EBI8_MUCPR</name>
<dbReference type="STRING" id="157652.A0A371EBI8"/>
<keyword evidence="16 22" id="KW-1133">Transmembrane helix</keyword>
<dbReference type="Pfam" id="PF00560">
    <property type="entry name" value="LRR_1"/>
    <property type="match status" value="11"/>
</dbReference>
<protein>
    <recommendedName>
        <fullName evidence="4">non-specific serine/threonine protein kinase</fullName>
        <ecNumber evidence="4">2.7.11.1</ecNumber>
    </recommendedName>
</protein>
<keyword evidence="14" id="KW-0418">Kinase</keyword>
<evidence type="ECO:0000256" key="17">
    <source>
        <dbReference type="ARBA" id="ARBA00023136"/>
    </source>
</evidence>
<dbReference type="SUPFAM" id="SSF56112">
    <property type="entry name" value="Protein kinase-like (PK-like)"/>
    <property type="match status" value="1"/>
</dbReference>
<dbReference type="Gene3D" id="1.10.510.10">
    <property type="entry name" value="Transferase(Phosphotransferase) domain 1"/>
    <property type="match status" value="1"/>
</dbReference>
<dbReference type="InterPro" id="IPR050647">
    <property type="entry name" value="Plant_LRR-RLKs"/>
</dbReference>
<evidence type="ECO:0000256" key="21">
    <source>
        <dbReference type="PROSITE-ProRule" id="PRU10141"/>
    </source>
</evidence>
<keyword evidence="13 21" id="KW-0547">Nucleotide-binding</keyword>
<dbReference type="FunFam" id="3.80.10.10:FF:000215">
    <property type="entry name" value="Receptor-like protein kinase HSL1"/>
    <property type="match status" value="1"/>
</dbReference>
<dbReference type="InterPro" id="IPR011009">
    <property type="entry name" value="Kinase-like_dom_sf"/>
</dbReference>